<feature type="non-terminal residue" evidence="2">
    <location>
        <position position="1"/>
    </location>
</feature>
<dbReference type="EMBL" id="LAVV01015649">
    <property type="protein sequence ID" value="KNZ43714.1"/>
    <property type="molecule type" value="Genomic_DNA"/>
</dbReference>
<organism evidence="2 3">
    <name type="scientific">Puccinia sorghi</name>
    <dbReference type="NCBI Taxonomy" id="27349"/>
    <lineage>
        <taxon>Eukaryota</taxon>
        <taxon>Fungi</taxon>
        <taxon>Dikarya</taxon>
        <taxon>Basidiomycota</taxon>
        <taxon>Pucciniomycotina</taxon>
        <taxon>Pucciniomycetes</taxon>
        <taxon>Pucciniales</taxon>
        <taxon>Pucciniaceae</taxon>
        <taxon>Puccinia</taxon>
    </lineage>
</organism>
<evidence type="ECO:0000313" key="2">
    <source>
        <dbReference type="EMBL" id="KNZ43714.1"/>
    </source>
</evidence>
<evidence type="ECO:0000256" key="1">
    <source>
        <dbReference type="SAM" id="Coils"/>
    </source>
</evidence>
<gene>
    <name evidence="2" type="ORF">VP01_9941g1</name>
</gene>
<dbReference type="AlphaFoldDB" id="A0A0L6U5B7"/>
<proteinExistence type="predicted"/>
<name>A0A0L6U5B7_9BASI</name>
<keyword evidence="3" id="KW-1185">Reference proteome</keyword>
<sequence>LRGHPQPAACSRLTSGLNSPALKVWSCLPLWRRSYPWKAFSSATESRFHMLESQLLMEKLRLEREDAQAAKKELMEEQQVTQSKAHKEDFWTKQLAWEKEQYVREEAREKSKEEKEEHLRSEKKNMLIQLLEQGKTVTKAESLMRLVFS</sequence>
<keyword evidence="1" id="KW-0175">Coiled coil</keyword>
<reference evidence="2 3" key="1">
    <citation type="submission" date="2015-08" db="EMBL/GenBank/DDBJ databases">
        <title>Next Generation Sequencing and Analysis of the Genome of Puccinia sorghi L Schw, the Causal Agent of Maize Common Rust.</title>
        <authorList>
            <person name="Rochi L."/>
            <person name="Burguener G."/>
            <person name="Darino M."/>
            <person name="Turjanski A."/>
            <person name="Kreff E."/>
            <person name="Dieguez M.J."/>
            <person name="Sacco F."/>
        </authorList>
    </citation>
    <scope>NUCLEOTIDE SEQUENCE [LARGE SCALE GENOMIC DNA]</scope>
    <source>
        <strain evidence="2 3">RO10H11247</strain>
    </source>
</reference>
<protein>
    <submittedName>
        <fullName evidence="2">Uncharacterized protein</fullName>
    </submittedName>
</protein>
<dbReference type="OrthoDB" id="10298600at2759"/>
<accession>A0A0L6U5B7</accession>
<comment type="caution">
    <text evidence="2">The sequence shown here is derived from an EMBL/GenBank/DDBJ whole genome shotgun (WGS) entry which is preliminary data.</text>
</comment>
<feature type="coiled-coil region" evidence="1">
    <location>
        <begin position="50"/>
        <end position="124"/>
    </location>
</feature>
<dbReference type="Proteomes" id="UP000037035">
    <property type="component" value="Unassembled WGS sequence"/>
</dbReference>
<dbReference type="VEuPathDB" id="FungiDB:VP01_9941g1"/>
<evidence type="ECO:0000313" key="3">
    <source>
        <dbReference type="Proteomes" id="UP000037035"/>
    </source>
</evidence>